<keyword evidence="3 13" id="KW-0540">Nuclease</keyword>
<dbReference type="GO" id="GO:0008821">
    <property type="term" value="F:crossover junction DNA endonuclease activity"/>
    <property type="evidence" value="ECO:0007669"/>
    <property type="project" value="UniProtKB-UniRule"/>
</dbReference>
<dbReference type="GO" id="GO:0003677">
    <property type="term" value="F:DNA binding"/>
    <property type="evidence" value="ECO:0007669"/>
    <property type="project" value="UniProtKB-KW"/>
</dbReference>
<dbReference type="PANTHER" id="PTHR30194">
    <property type="entry name" value="CROSSOVER JUNCTION ENDODEOXYRIBONUCLEASE RUVC"/>
    <property type="match status" value="1"/>
</dbReference>
<feature type="binding site" evidence="13">
    <location>
        <position position="139"/>
    </location>
    <ligand>
        <name>Mg(2+)</name>
        <dbReference type="ChEBI" id="CHEBI:18420"/>
        <label>1</label>
    </ligand>
</feature>
<dbReference type="InterPro" id="IPR002176">
    <property type="entry name" value="X-over_junc_endoDNase_RuvC"/>
</dbReference>
<dbReference type="EC" id="3.1.21.10" evidence="13 14"/>
<dbReference type="InterPro" id="IPR012337">
    <property type="entry name" value="RNaseH-like_sf"/>
</dbReference>
<evidence type="ECO:0000256" key="8">
    <source>
        <dbReference type="ARBA" id="ARBA00022842"/>
    </source>
</evidence>
<evidence type="ECO:0000256" key="6">
    <source>
        <dbReference type="ARBA" id="ARBA00022763"/>
    </source>
</evidence>
<evidence type="ECO:0000256" key="7">
    <source>
        <dbReference type="ARBA" id="ARBA00022801"/>
    </source>
</evidence>
<feature type="active site" evidence="13">
    <location>
        <position position="8"/>
    </location>
</feature>
<evidence type="ECO:0000256" key="10">
    <source>
        <dbReference type="ARBA" id="ARBA00023172"/>
    </source>
</evidence>
<evidence type="ECO:0000256" key="2">
    <source>
        <dbReference type="ARBA" id="ARBA00022490"/>
    </source>
</evidence>
<dbReference type="GO" id="GO:0048476">
    <property type="term" value="C:Holliday junction resolvase complex"/>
    <property type="evidence" value="ECO:0007669"/>
    <property type="project" value="UniProtKB-UniRule"/>
</dbReference>
<dbReference type="Proteomes" id="UP000228987">
    <property type="component" value="Unassembled WGS sequence"/>
</dbReference>
<dbReference type="EMBL" id="NVWI01000003">
    <property type="protein sequence ID" value="PCJ42221.1"/>
    <property type="molecule type" value="Genomic_DNA"/>
</dbReference>
<feature type="binding site" evidence="13">
    <location>
        <position position="8"/>
    </location>
    <ligand>
        <name>Mg(2+)</name>
        <dbReference type="ChEBI" id="CHEBI:18420"/>
        <label>1</label>
    </ligand>
</feature>
<dbReference type="GO" id="GO:0006281">
    <property type="term" value="P:DNA repair"/>
    <property type="evidence" value="ECO:0007669"/>
    <property type="project" value="UniProtKB-UniRule"/>
</dbReference>
<dbReference type="FunFam" id="3.30.420.10:FF:000002">
    <property type="entry name" value="Crossover junction endodeoxyribonuclease RuvC"/>
    <property type="match status" value="1"/>
</dbReference>
<feature type="binding site" evidence="13">
    <location>
        <position position="67"/>
    </location>
    <ligand>
        <name>Mg(2+)</name>
        <dbReference type="ChEBI" id="CHEBI:18420"/>
        <label>2</label>
    </ligand>
</feature>
<comment type="subunit">
    <text evidence="13">Homodimer which binds Holliday junction (HJ) DNA. The HJ becomes 2-fold symmetrical on binding to RuvC with unstacked arms; it has a different conformation from HJ DNA in complex with RuvA. In the full resolvosome a probable DNA-RuvA(4)-RuvB(12)-RuvC(2) complex forms which resolves the HJ.</text>
</comment>
<gene>
    <name evidence="13" type="primary">ruvC</name>
    <name evidence="15" type="ORF">COA71_06440</name>
</gene>
<evidence type="ECO:0000256" key="5">
    <source>
        <dbReference type="ARBA" id="ARBA00022759"/>
    </source>
</evidence>
<keyword evidence="8 13" id="KW-0460">Magnesium</keyword>
<protein>
    <recommendedName>
        <fullName evidence="13 14">Crossover junction endodeoxyribonuclease RuvC</fullName>
        <ecNumber evidence="13 14">3.1.21.10</ecNumber>
    </recommendedName>
    <alternativeName>
        <fullName evidence="13">Holliday junction nuclease RuvC</fullName>
    </alternativeName>
    <alternativeName>
        <fullName evidence="13">Holliday junction resolvase RuvC</fullName>
    </alternativeName>
</protein>
<dbReference type="PRINTS" id="PR00696">
    <property type="entry name" value="RSOLVASERUVC"/>
</dbReference>
<organism evidence="15 16">
    <name type="scientific">SAR86 cluster bacterium</name>
    <dbReference type="NCBI Taxonomy" id="2030880"/>
    <lineage>
        <taxon>Bacteria</taxon>
        <taxon>Pseudomonadati</taxon>
        <taxon>Pseudomonadota</taxon>
        <taxon>Gammaproteobacteria</taxon>
        <taxon>SAR86 cluster</taxon>
    </lineage>
</organism>
<evidence type="ECO:0000313" key="15">
    <source>
        <dbReference type="EMBL" id="PCJ42221.1"/>
    </source>
</evidence>
<evidence type="ECO:0000256" key="1">
    <source>
        <dbReference type="ARBA" id="ARBA00009518"/>
    </source>
</evidence>
<proteinExistence type="inferred from homology"/>
<comment type="subcellular location">
    <subcellularLocation>
        <location evidence="13">Cytoplasm</location>
    </subcellularLocation>
</comment>
<evidence type="ECO:0000256" key="9">
    <source>
        <dbReference type="ARBA" id="ARBA00023125"/>
    </source>
</evidence>
<keyword evidence="6 13" id="KW-0227">DNA damage</keyword>
<feature type="active site" evidence="13">
    <location>
        <position position="139"/>
    </location>
</feature>
<evidence type="ECO:0000256" key="14">
    <source>
        <dbReference type="NCBIfam" id="TIGR00228"/>
    </source>
</evidence>
<evidence type="ECO:0000256" key="12">
    <source>
        <dbReference type="ARBA" id="ARBA00029354"/>
    </source>
</evidence>
<keyword evidence="2 13" id="KW-0963">Cytoplasm</keyword>
<evidence type="ECO:0000256" key="11">
    <source>
        <dbReference type="ARBA" id="ARBA00023204"/>
    </source>
</evidence>
<dbReference type="GO" id="GO:0006310">
    <property type="term" value="P:DNA recombination"/>
    <property type="evidence" value="ECO:0007669"/>
    <property type="project" value="UniProtKB-UniRule"/>
</dbReference>
<dbReference type="NCBIfam" id="TIGR00228">
    <property type="entry name" value="ruvC"/>
    <property type="match status" value="1"/>
</dbReference>
<keyword evidence="10 13" id="KW-0233">DNA recombination</keyword>
<dbReference type="InterPro" id="IPR036397">
    <property type="entry name" value="RNaseH_sf"/>
</dbReference>
<feature type="active site" evidence="13">
    <location>
        <position position="67"/>
    </location>
</feature>
<dbReference type="GO" id="GO:0005737">
    <property type="term" value="C:cytoplasm"/>
    <property type="evidence" value="ECO:0007669"/>
    <property type="project" value="UniProtKB-SubCell"/>
</dbReference>
<name>A0A2A5CFE5_9GAMM</name>
<evidence type="ECO:0000256" key="4">
    <source>
        <dbReference type="ARBA" id="ARBA00022723"/>
    </source>
</evidence>
<comment type="cofactor">
    <cofactor evidence="13">
        <name>Mg(2+)</name>
        <dbReference type="ChEBI" id="CHEBI:18420"/>
    </cofactor>
    <text evidence="13">Binds 2 Mg(2+) ion per subunit.</text>
</comment>
<dbReference type="Gene3D" id="3.30.420.10">
    <property type="entry name" value="Ribonuclease H-like superfamily/Ribonuclease H"/>
    <property type="match status" value="1"/>
</dbReference>
<sequence>MTLILGIDPGSRVCGYGLINVVGNKLEYISSGCIKVADLAFTDRLQVIFSSMSEIIEKYQPDEVAIEEIFVGKSGVSALKLGHARGAVIVACTNLKLPVHEYPPNQIKKALVGRGRADKSQMQHMVSAILKLPSAPQSDAADALCVAVCHVHTQLSLNRISGVQGSRRRRLQEEIKR</sequence>
<comment type="caution">
    <text evidence="15">The sequence shown here is derived from an EMBL/GenBank/DDBJ whole genome shotgun (WGS) entry which is preliminary data.</text>
</comment>
<dbReference type="HAMAP" id="MF_00034">
    <property type="entry name" value="RuvC"/>
    <property type="match status" value="1"/>
</dbReference>
<reference evidence="16" key="1">
    <citation type="submission" date="2017-08" db="EMBL/GenBank/DDBJ databases">
        <title>A dynamic microbial community with high functional redundancy inhabits the cold, oxic subseafloor aquifer.</title>
        <authorList>
            <person name="Tully B.J."/>
            <person name="Wheat C.G."/>
            <person name="Glazer B.T."/>
            <person name="Huber J.A."/>
        </authorList>
    </citation>
    <scope>NUCLEOTIDE SEQUENCE [LARGE SCALE GENOMIC DNA]</scope>
</reference>
<accession>A0A2A5CFE5</accession>
<dbReference type="Pfam" id="PF02075">
    <property type="entry name" value="RuvC"/>
    <property type="match status" value="1"/>
</dbReference>
<comment type="catalytic activity">
    <reaction evidence="12 13">
        <text>Endonucleolytic cleavage at a junction such as a reciprocal single-stranded crossover between two homologous DNA duplexes (Holliday junction).</text>
        <dbReference type="EC" id="3.1.21.10"/>
    </reaction>
</comment>
<evidence type="ECO:0000256" key="3">
    <source>
        <dbReference type="ARBA" id="ARBA00022722"/>
    </source>
</evidence>
<keyword evidence="7 13" id="KW-0378">Hydrolase</keyword>
<keyword evidence="4 13" id="KW-0479">Metal-binding</keyword>
<comment type="function">
    <text evidence="13">The RuvA-RuvB-RuvC complex processes Holliday junction (HJ) DNA during genetic recombination and DNA repair. Endonuclease that resolves HJ intermediates. Cleaves cruciform DNA by making single-stranded nicks across the HJ at symmetrical positions within the homologous arms, yielding a 5'-phosphate and a 3'-hydroxyl group; requires a central core of homology in the junction. The consensus cleavage sequence is 5'-(A/T)TT(C/G)-3'. Cleavage occurs on the 3'-side of the TT dinucleotide at the point of strand exchange. HJ branch migration catalyzed by RuvA-RuvB allows RuvC to scan DNA until it finds its consensus sequence, where it cleaves and resolves the cruciform DNA.</text>
</comment>
<dbReference type="PANTHER" id="PTHR30194:SF3">
    <property type="entry name" value="CROSSOVER JUNCTION ENDODEOXYRIBONUCLEASE RUVC"/>
    <property type="match status" value="1"/>
</dbReference>
<evidence type="ECO:0000313" key="16">
    <source>
        <dbReference type="Proteomes" id="UP000228987"/>
    </source>
</evidence>
<keyword evidence="5 13" id="KW-0255">Endonuclease</keyword>
<keyword evidence="9 13" id="KW-0238">DNA-binding</keyword>
<evidence type="ECO:0000256" key="13">
    <source>
        <dbReference type="HAMAP-Rule" id="MF_00034"/>
    </source>
</evidence>
<dbReference type="GO" id="GO:0000287">
    <property type="term" value="F:magnesium ion binding"/>
    <property type="evidence" value="ECO:0007669"/>
    <property type="project" value="UniProtKB-UniRule"/>
</dbReference>
<dbReference type="AlphaFoldDB" id="A0A2A5CFE5"/>
<dbReference type="CDD" id="cd16962">
    <property type="entry name" value="RuvC"/>
    <property type="match status" value="1"/>
</dbReference>
<comment type="similarity">
    <text evidence="1 13">Belongs to the RuvC family.</text>
</comment>
<dbReference type="NCBIfam" id="NF000711">
    <property type="entry name" value="PRK00039.2-1"/>
    <property type="match status" value="1"/>
</dbReference>
<dbReference type="SUPFAM" id="SSF53098">
    <property type="entry name" value="Ribonuclease H-like"/>
    <property type="match status" value="1"/>
</dbReference>
<keyword evidence="11 13" id="KW-0234">DNA repair</keyword>